<dbReference type="AlphaFoldDB" id="A0AA91FMV8"/>
<dbReference type="EMBL" id="LZMT01000012">
    <property type="protein sequence ID" value="OBX64905.1"/>
    <property type="molecule type" value="Genomic_DNA"/>
</dbReference>
<gene>
    <name evidence="2" type="ORF">A9299_00130</name>
</gene>
<comment type="caution">
    <text evidence="2">The sequence shown here is derived from an EMBL/GenBank/DDBJ whole genome shotgun (WGS) entry which is preliminary data.</text>
</comment>
<proteinExistence type="predicted"/>
<evidence type="ECO:0000256" key="1">
    <source>
        <dbReference type="SAM" id="SignalP"/>
    </source>
</evidence>
<sequence length="294" mass="31953">MKLNPIQACISAASLFAHPSLSICSVAIMIGIVASPAHAQLASQAVPTQYKPGAYCSNDTKAVVPVIAKGTQNKAFVADVFCIREQLQPYQAEHQPINTRFQAYKADAWLSYVAHERNEASLTKASRYALAEALSIVEVLKTNQVDKLPLTADIPPTSGLQRPDLWASLLTIKQTPAFTPLVKTVADSEVKLIWAEAEFCEFGWRHSREHYSAADRWVATAELTALNTSGVDKQSFNALKTQYLARLKPLAATKNSKESCRGAVLPYIEPPKVGMAEPSPQPLPPPVVPVASPH</sequence>
<feature type="signal peptide" evidence="1">
    <location>
        <begin position="1"/>
        <end position="39"/>
    </location>
</feature>
<evidence type="ECO:0000313" key="2">
    <source>
        <dbReference type="EMBL" id="OBX64905.1"/>
    </source>
</evidence>
<accession>A0AA91FMV8</accession>
<organism evidence="2">
    <name type="scientific">Faucicola osloensis</name>
    <name type="common">Moraxella osloensis</name>
    <dbReference type="NCBI Taxonomy" id="34062"/>
    <lineage>
        <taxon>Bacteria</taxon>
        <taxon>Pseudomonadati</taxon>
        <taxon>Pseudomonadota</taxon>
        <taxon>Gammaproteobacteria</taxon>
        <taxon>Moraxellales</taxon>
        <taxon>Moraxellaceae</taxon>
        <taxon>Faucicola</taxon>
    </lineage>
</organism>
<feature type="chain" id="PRO_5042939989" evidence="1">
    <location>
        <begin position="40"/>
        <end position="294"/>
    </location>
</feature>
<name>A0AA91FMV8_FAUOS</name>
<reference evidence="2" key="1">
    <citation type="submission" date="2016-06" db="EMBL/GenBank/DDBJ databases">
        <title>Draft genome of Moraxella osloensis CCUG 67237.</title>
        <authorList>
            <person name="Salva-Serra F."/>
            <person name="Engstrom-Jakobsson H."/>
            <person name="Thorell K."/>
            <person name="Gonzales-Siles L."/>
            <person name="Karlsson R."/>
            <person name="Boulund F."/>
            <person name="Engstrand L."/>
            <person name="Kristiansson E."/>
            <person name="Moore E."/>
        </authorList>
    </citation>
    <scope>NUCLEOTIDE SEQUENCE [LARGE SCALE GENOMIC DNA]</scope>
    <source>
        <strain evidence="2">CCUG 67237</strain>
    </source>
</reference>
<protein>
    <submittedName>
        <fullName evidence="2">Uncharacterized protein</fullName>
    </submittedName>
</protein>
<keyword evidence="1" id="KW-0732">Signal</keyword>